<organism evidence="5 6">
    <name type="scientific">Candidatus Methylocalor cossyra</name>
    <dbReference type="NCBI Taxonomy" id="3108543"/>
    <lineage>
        <taxon>Bacteria</taxon>
        <taxon>Pseudomonadati</taxon>
        <taxon>Pseudomonadota</taxon>
        <taxon>Gammaproteobacteria</taxon>
        <taxon>Methylococcales</taxon>
        <taxon>Methylococcaceae</taxon>
        <taxon>Candidatus Methylocalor</taxon>
    </lineage>
</organism>
<evidence type="ECO:0000313" key="5">
    <source>
        <dbReference type="EMBL" id="CAL1241873.1"/>
    </source>
</evidence>
<feature type="domain" description="Glycosyltransferase 2-like" evidence="4">
    <location>
        <begin position="6"/>
        <end position="181"/>
    </location>
</feature>
<evidence type="ECO:0000259" key="4">
    <source>
        <dbReference type="Pfam" id="PF00535"/>
    </source>
</evidence>
<name>A0ABP1CC98_9GAMM</name>
<dbReference type="PANTHER" id="PTHR43179:SF12">
    <property type="entry name" value="GALACTOFURANOSYLTRANSFERASE GLFT2"/>
    <property type="match status" value="1"/>
</dbReference>
<dbReference type="RefSeq" id="WP_348758348.1">
    <property type="nucleotide sequence ID" value="NZ_OZ026884.1"/>
</dbReference>
<dbReference type="SUPFAM" id="SSF53448">
    <property type="entry name" value="Nucleotide-diphospho-sugar transferases"/>
    <property type="match status" value="1"/>
</dbReference>
<proteinExistence type="inferred from homology"/>
<evidence type="ECO:0000256" key="1">
    <source>
        <dbReference type="ARBA" id="ARBA00006739"/>
    </source>
</evidence>
<evidence type="ECO:0000256" key="3">
    <source>
        <dbReference type="ARBA" id="ARBA00022679"/>
    </source>
</evidence>
<dbReference type="Proteomes" id="UP001497493">
    <property type="component" value="Chromosome"/>
</dbReference>
<dbReference type="InterPro" id="IPR001173">
    <property type="entry name" value="Glyco_trans_2-like"/>
</dbReference>
<dbReference type="CDD" id="cd04186">
    <property type="entry name" value="GT_2_like_c"/>
    <property type="match status" value="1"/>
</dbReference>
<comment type="similarity">
    <text evidence="1">Belongs to the glycosyltransferase 2 family.</text>
</comment>
<dbReference type="EMBL" id="OZ026884">
    <property type="protein sequence ID" value="CAL1241873.1"/>
    <property type="molecule type" value="Genomic_DNA"/>
</dbReference>
<sequence length="327" mass="37636">MNIKISIIILNWNGKEDTLECLSSVRGIDYPAYDIIVADNGSSDDSVSSIREAYPEVTILENGANLGFAEGNNRAIRYALQHGADAVVLLNNDTIVDSNILRAFCDAYITLPNAGILGATAFYYDRPEIVWAAGANWDYSIHEQRFIGQGLPRSSLPDNKPYEVEFVLGCALFVHREVIDSIGVMDPIFFLEYEDTDWCWRAKKKGYKNYSVPDAILWHKVSSSFGGESPIWKYYMTRNGLLWAKRHLHRDEYICVKHKLIREFIPSFPIPNGRSLKVFYWEITAWLRTLMRHFREPYYMAVLYGVFHYFINEFGGCPPRVMARLQK</sequence>
<dbReference type="PANTHER" id="PTHR43179">
    <property type="entry name" value="RHAMNOSYLTRANSFERASE WBBL"/>
    <property type="match status" value="1"/>
</dbReference>
<keyword evidence="6" id="KW-1185">Reference proteome</keyword>
<evidence type="ECO:0000313" key="6">
    <source>
        <dbReference type="Proteomes" id="UP001497493"/>
    </source>
</evidence>
<reference evidence="5 6" key="1">
    <citation type="submission" date="2024-04" db="EMBL/GenBank/DDBJ databases">
        <authorList>
            <person name="Cremers G."/>
        </authorList>
    </citation>
    <scope>NUCLEOTIDE SEQUENCE [LARGE SCALE GENOMIC DNA]</scope>
    <source>
        <strain evidence="5">MeCH1-AG</strain>
    </source>
</reference>
<accession>A0ABP1CC98</accession>
<dbReference type="Pfam" id="PF00535">
    <property type="entry name" value="Glycos_transf_2"/>
    <property type="match status" value="1"/>
</dbReference>
<dbReference type="InterPro" id="IPR029044">
    <property type="entry name" value="Nucleotide-diphossugar_trans"/>
</dbReference>
<protein>
    <submittedName>
        <fullName evidence="5">Glyco_trans_2-like domain-containing protein</fullName>
    </submittedName>
</protein>
<gene>
    <name evidence="5" type="ORF">MECH1_V1_3097</name>
</gene>
<keyword evidence="2" id="KW-0328">Glycosyltransferase</keyword>
<dbReference type="Gene3D" id="3.90.550.10">
    <property type="entry name" value="Spore Coat Polysaccharide Biosynthesis Protein SpsA, Chain A"/>
    <property type="match status" value="1"/>
</dbReference>
<evidence type="ECO:0000256" key="2">
    <source>
        <dbReference type="ARBA" id="ARBA00022676"/>
    </source>
</evidence>
<keyword evidence="3" id="KW-0808">Transferase</keyword>